<evidence type="ECO:0000313" key="2">
    <source>
        <dbReference type="Proteomes" id="UP000177067"/>
    </source>
</evidence>
<sequence length="64" mass="7230">MVFGTEIEFSVAMVFLRLEYKITCEATRNGVNNIFIRNDAIATSVIIITESNVFKTIERGVCIK</sequence>
<dbReference type="Proteomes" id="UP000177067">
    <property type="component" value="Unassembled WGS sequence"/>
</dbReference>
<dbReference type="AlphaFoldDB" id="A0A1F6LJB0"/>
<comment type="caution">
    <text evidence="1">The sequence shown here is derived from an EMBL/GenBank/DDBJ whole genome shotgun (WGS) entry which is preliminary data.</text>
</comment>
<organism evidence="1 2">
    <name type="scientific">Candidatus Magasanikbacteria bacterium RIFCSPHIGHO2_01_FULL_33_34</name>
    <dbReference type="NCBI Taxonomy" id="1798671"/>
    <lineage>
        <taxon>Bacteria</taxon>
        <taxon>Candidatus Magasanikiibacteriota</taxon>
    </lineage>
</organism>
<protein>
    <submittedName>
        <fullName evidence="1">Uncharacterized protein</fullName>
    </submittedName>
</protein>
<dbReference type="EMBL" id="MFPS01000007">
    <property type="protein sequence ID" value="OGH59492.1"/>
    <property type="molecule type" value="Genomic_DNA"/>
</dbReference>
<reference evidence="1 2" key="1">
    <citation type="journal article" date="2016" name="Nat. Commun.">
        <title>Thousands of microbial genomes shed light on interconnected biogeochemical processes in an aquifer system.</title>
        <authorList>
            <person name="Anantharaman K."/>
            <person name="Brown C.T."/>
            <person name="Hug L.A."/>
            <person name="Sharon I."/>
            <person name="Castelle C.J."/>
            <person name="Probst A.J."/>
            <person name="Thomas B.C."/>
            <person name="Singh A."/>
            <person name="Wilkins M.J."/>
            <person name="Karaoz U."/>
            <person name="Brodie E.L."/>
            <person name="Williams K.H."/>
            <person name="Hubbard S.S."/>
            <person name="Banfield J.F."/>
        </authorList>
    </citation>
    <scope>NUCLEOTIDE SEQUENCE [LARGE SCALE GENOMIC DNA]</scope>
</reference>
<accession>A0A1F6LJB0</accession>
<gene>
    <name evidence="1" type="ORF">A2725_01565</name>
</gene>
<name>A0A1F6LJB0_9BACT</name>
<evidence type="ECO:0000313" key="1">
    <source>
        <dbReference type="EMBL" id="OGH59492.1"/>
    </source>
</evidence>
<proteinExistence type="predicted"/>